<comment type="caution">
    <text evidence="1">The sequence shown here is derived from an EMBL/GenBank/DDBJ whole genome shotgun (WGS) entry which is preliminary data.</text>
</comment>
<dbReference type="EMBL" id="BLXT01008196">
    <property type="protein sequence ID" value="GFO46570.1"/>
    <property type="molecule type" value="Genomic_DNA"/>
</dbReference>
<dbReference type="Proteomes" id="UP000735302">
    <property type="component" value="Unassembled WGS sequence"/>
</dbReference>
<gene>
    <name evidence="1" type="ORF">PoB_007307500</name>
</gene>
<accession>A0AAV4DR02</accession>
<proteinExistence type="predicted"/>
<name>A0AAV4DR02_9GAST</name>
<evidence type="ECO:0000313" key="2">
    <source>
        <dbReference type="Proteomes" id="UP000735302"/>
    </source>
</evidence>
<reference evidence="1 2" key="1">
    <citation type="journal article" date="2021" name="Elife">
        <title>Chloroplast acquisition without the gene transfer in kleptoplastic sea slugs, Plakobranchus ocellatus.</title>
        <authorList>
            <person name="Maeda T."/>
            <person name="Takahashi S."/>
            <person name="Yoshida T."/>
            <person name="Shimamura S."/>
            <person name="Takaki Y."/>
            <person name="Nagai Y."/>
            <person name="Toyoda A."/>
            <person name="Suzuki Y."/>
            <person name="Arimoto A."/>
            <person name="Ishii H."/>
            <person name="Satoh N."/>
            <person name="Nishiyama T."/>
            <person name="Hasebe M."/>
            <person name="Maruyama T."/>
            <person name="Minagawa J."/>
            <person name="Obokata J."/>
            <person name="Shigenobu S."/>
        </authorList>
    </citation>
    <scope>NUCLEOTIDE SEQUENCE [LARGE SCALE GENOMIC DNA]</scope>
</reference>
<sequence length="236" mass="25685">MMPPRSCQREHNIVLTEIIPQTAGLRLHITPSPLPLFLPPPPPFLPLLPPPPPPRFFLIILLQIIDLISRYCLHPSHHFSVAGVIFFGLSIILSSSCSSFGGVGGTVASESALRSAGTLLSRVRAPPTAPWPDGGPESLRSPCCGLAIYKNPTLLLFWTQCYSLLLLLLPELNLVSRPRHCLPPSLLPSDDFSVPRLLSLESRQAIDHALVSSVHTTPRGHFLVGPVMCLDKTGKL</sequence>
<organism evidence="1 2">
    <name type="scientific">Plakobranchus ocellatus</name>
    <dbReference type="NCBI Taxonomy" id="259542"/>
    <lineage>
        <taxon>Eukaryota</taxon>
        <taxon>Metazoa</taxon>
        <taxon>Spiralia</taxon>
        <taxon>Lophotrochozoa</taxon>
        <taxon>Mollusca</taxon>
        <taxon>Gastropoda</taxon>
        <taxon>Heterobranchia</taxon>
        <taxon>Euthyneura</taxon>
        <taxon>Panpulmonata</taxon>
        <taxon>Sacoglossa</taxon>
        <taxon>Placobranchoidea</taxon>
        <taxon>Plakobranchidae</taxon>
        <taxon>Plakobranchus</taxon>
    </lineage>
</organism>
<dbReference type="AlphaFoldDB" id="A0AAV4DR02"/>
<protein>
    <submittedName>
        <fullName evidence="1">Uncharacterized protein</fullName>
    </submittedName>
</protein>
<keyword evidence="2" id="KW-1185">Reference proteome</keyword>
<evidence type="ECO:0000313" key="1">
    <source>
        <dbReference type="EMBL" id="GFO46570.1"/>
    </source>
</evidence>